<comment type="similarity">
    <text evidence="1">Belongs to the class I-like SAM-binding methyltransferase superfamily. RNA methyltransferase RlmE family.</text>
</comment>
<protein>
    <recommendedName>
        <fullName evidence="6">rRNA methyltransferase 2, mitochondrial</fullName>
    </recommendedName>
</protein>
<evidence type="ECO:0000256" key="7">
    <source>
        <dbReference type="PIRSR" id="PIRSR005461-1"/>
    </source>
</evidence>
<dbReference type="KEGG" id="cvn:111121044"/>
<gene>
    <name evidence="10" type="primary">LOC111121044</name>
</gene>
<evidence type="ECO:0000256" key="5">
    <source>
        <dbReference type="ARBA" id="ARBA00022691"/>
    </source>
</evidence>
<dbReference type="GO" id="GO:0008650">
    <property type="term" value="F:rRNA (uridine-2'-O-)-methyltransferase activity"/>
    <property type="evidence" value="ECO:0007669"/>
    <property type="project" value="TreeGrafter"/>
</dbReference>
<dbReference type="GeneID" id="111121044"/>
<dbReference type="AlphaFoldDB" id="A0A8B8CPU2"/>
<evidence type="ECO:0000259" key="8">
    <source>
        <dbReference type="Pfam" id="PF01728"/>
    </source>
</evidence>
<dbReference type="Pfam" id="PF01728">
    <property type="entry name" value="FtsJ"/>
    <property type="match status" value="1"/>
</dbReference>
<accession>A0A8B8CPU2</accession>
<dbReference type="Gene3D" id="3.40.50.150">
    <property type="entry name" value="Vaccinia Virus protein VP39"/>
    <property type="match status" value="1"/>
</dbReference>
<dbReference type="InterPro" id="IPR015507">
    <property type="entry name" value="rRNA-MeTfrase_E"/>
</dbReference>
<keyword evidence="4" id="KW-0808">Transferase</keyword>
<dbReference type="SUPFAM" id="SSF53335">
    <property type="entry name" value="S-adenosyl-L-methionine-dependent methyltransferases"/>
    <property type="match status" value="1"/>
</dbReference>
<dbReference type="InterPro" id="IPR002877">
    <property type="entry name" value="RNA_MeTrfase_FtsJ_dom"/>
</dbReference>
<dbReference type="OrthoDB" id="20105at2759"/>
<keyword evidence="2" id="KW-0698">rRNA processing</keyword>
<dbReference type="PIRSF" id="PIRSF005461">
    <property type="entry name" value="23S_rRNA_mtase"/>
    <property type="match status" value="1"/>
</dbReference>
<dbReference type="InterPro" id="IPR029063">
    <property type="entry name" value="SAM-dependent_MTases_sf"/>
</dbReference>
<dbReference type="PANTHER" id="PTHR10920">
    <property type="entry name" value="RIBOSOMAL RNA METHYLTRANSFERASE"/>
    <property type="match status" value="1"/>
</dbReference>
<feature type="active site" description="Proton acceptor" evidence="7">
    <location>
        <position position="192"/>
    </location>
</feature>
<dbReference type="Proteomes" id="UP000694844">
    <property type="component" value="Chromosome 2"/>
</dbReference>
<evidence type="ECO:0000256" key="4">
    <source>
        <dbReference type="ARBA" id="ARBA00022679"/>
    </source>
</evidence>
<feature type="domain" description="Ribosomal RNA methyltransferase FtsJ" evidence="8">
    <location>
        <begin position="50"/>
        <end position="235"/>
    </location>
</feature>
<reference evidence="10" key="1">
    <citation type="submission" date="2025-08" db="UniProtKB">
        <authorList>
            <consortium name="RefSeq"/>
        </authorList>
    </citation>
    <scope>IDENTIFICATION</scope>
    <source>
        <tissue evidence="10">Whole sample</tissue>
    </source>
</reference>
<evidence type="ECO:0000256" key="6">
    <source>
        <dbReference type="ARBA" id="ARBA00041184"/>
    </source>
</evidence>
<evidence type="ECO:0000313" key="10">
    <source>
        <dbReference type="RefSeq" id="XP_022317853.1"/>
    </source>
</evidence>
<sequence>MNTTCFRRAKIFCRFCFQNFGQRHKGTSSQKWLQRQQKDPYVKRAREENWRCRSAFKLIAIDDKYKLLRPGEFVIDIGAAPGSWTQVACQRTNAAGLERRLPKGKVISIDLLPIVKVPGAEIIDCTDFTSQECQDKIIQLSTGRKADVILSDMAPNASGFKELDGGVLVSLVSNVLRFAVNQLAEGGAVVVKLWQGAGCDELGNAMQTLFDSVKIVKPHASRSDSREIYYVCQKFKGLETREDT</sequence>
<keyword evidence="5 7" id="KW-0949">S-adenosyl-L-methionine</keyword>
<dbReference type="GO" id="GO:0005739">
    <property type="term" value="C:mitochondrion"/>
    <property type="evidence" value="ECO:0007669"/>
    <property type="project" value="TreeGrafter"/>
</dbReference>
<evidence type="ECO:0000256" key="3">
    <source>
        <dbReference type="ARBA" id="ARBA00022603"/>
    </source>
</evidence>
<organism evidence="9 10">
    <name type="scientific">Crassostrea virginica</name>
    <name type="common">Eastern oyster</name>
    <dbReference type="NCBI Taxonomy" id="6565"/>
    <lineage>
        <taxon>Eukaryota</taxon>
        <taxon>Metazoa</taxon>
        <taxon>Spiralia</taxon>
        <taxon>Lophotrochozoa</taxon>
        <taxon>Mollusca</taxon>
        <taxon>Bivalvia</taxon>
        <taxon>Autobranchia</taxon>
        <taxon>Pteriomorphia</taxon>
        <taxon>Ostreida</taxon>
        <taxon>Ostreoidea</taxon>
        <taxon>Ostreidae</taxon>
        <taxon>Crassostrea</taxon>
    </lineage>
</organism>
<dbReference type="RefSeq" id="XP_022317853.1">
    <property type="nucleotide sequence ID" value="XM_022462145.1"/>
</dbReference>
<dbReference type="InterPro" id="IPR050082">
    <property type="entry name" value="RNA_methyltr_RlmE"/>
</dbReference>
<dbReference type="HAMAP" id="MF_01547">
    <property type="entry name" value="RNA_methyltr_E"/>
    <property type="match status" value="1"/>
</dbReference>
<evidence type="ECO:0000313" key="9">
    <source>
        <dbReference type="Proteomes" id="UP000694844"/>
    </source>
</evidence>
<keyword evidence="3" id="KW-0489">Methyltransferase</keyword>
<proteinExistence type="inferred from homology"/>
<evidence type="ECO:0000256" key="2">
    <source>
        <dbReference type="ARBA" id="ARBA00022552"/>
    </source>
</evidence>
<name>A0A8B8CPU2_CRAVI</name>
<dbReference type="PANTHER" id="PTHR10920:SF18">
    <property type="entry name" value="RRNA METHYLTRANSFERASE 2, MITOCHONDRIAL"/>
    <property type="match status" value="1"/>
</dbReference>
<keyword evidence="9" id="KW-1185">Reference proteome</keyword>
<evidence type="ECO:0000256" key="1">
    <source>
        <dbReference type="ARBA" id="ARBA00009258"/>
    </source>
</evidence>